<dbReference type="SUPFAM" id="SSF52317">
    <property type="entry name" value="Class I glutamine amidotransferase-like"/>
    <property type="match status" value="1"/>
</dbReference>
<keyword evidence="3" id="KW-1185">Reference proteome</keyword>
<accession>D4XWF1</accession>
<dbReference type="InterPro" id="IPR050325">
    <property type="entry name" value="Prot/Nucl_acid_deglycase"/>
</dbReference>
<comment type="caution">
    <text evidence="2">The sequence shown here is derived from an EMBL/GenBank/DDBJ whole genome shotgun (WGS) entry which is preliminary data.</text>
</comment>
<dbReference type="Proteomes" id="UP000004757">
    <property type="component" value="Unassembled WGS sequence"/>
</dbReference>
<dbReference type="OrthoDB" id="9800516at2"/>
<dbReference type="Gene3D" id="3.40.50.880">
    <property type="match status" value="1"/>
</dbReference>
<evidence type="ECO:0000313" key="3">
    <source>
        <dbReference type="Proteomes" id="UP000004757"/>
    </source>
</evidence>
<dbReference type="InterPro" id="IPR029062">
    <property type="entry name" value="Class_I_gatase-like"/>
</dbReference>
<dbReference type="EMBL" id="ADNC01000027">
    <property type="protein sequence ID" value="EFF41152.1"/>
    <property type="molecule type" value="Genomic_DNA"/>
</dbReference>
<dbReference type="AlphaFoldDB" id="D4XWF1"/>
<evidence type="ECO:0000259" key="1">
    <source>
        <dbReference type="Pfam" id="PF01965"/>
    </source>
</evidence>
<feature type="domain" description="DJ-1/PfpI" evidence="1">
    <location>
        <begin position="1"/>
        <end position="113"/>
    </location>
</feature>
<dbReference type="PANTHER" id="PTHR48094:SF12">
    <property type="entry name" value="PARKINSON DISEASE PROTEIN 7 HOMOLOG"/>
    <property type="match status" value="1"/>
</dbReference>
<dbReference type="GO" id="GO:0005737">
    <property type="term" value="C:cytoplasm"/>
    <property type="evidence" value="ECO:0007669"/>
    <property type="project" value="TreeGrafter"/>
</dbReference>
<dbReference type="PANTHER" id="PTHR48094">
    <property type="entry name" value="PROTEIN/NUCLEIC ACID DEGLYCASE DJ-1-RELATED"/>
    <property type="match status" value="1"/>
</dbReference>
<organism evidence="2 3">
    <name type="scientific">Mycoplasmopsis alligatoris A21JP2</name>
    <dbReference type="NCBI Taxonomy" id="747682"/>
    <lineage>
        <taxon>Bacteria</taxon>
        <taxon>Bacillati</taxon>
        <taxon>Mycoplasmatota</taxon>
        <taxon>Mycoplasmoidales</taxon>
        <taxon>Metamycoplasmataceae</taxon>
        <taxon>Mycoplasmopsis</taxon>
    </lineage>
</organism>
<evidence type="ECO:0000313" key="2">
    <source>
        <dbReference type="EMBL" id="EFF41152.1"/>
    </source>
</evidence>
<dbReference type="eggNOG" id="COG0693">
    <property type="taxonomic scope" value="Bacteria"/>
</dbReference>
<name>D4XWF1_9BACT</name>
<reference evidence="2 3" key="1">
    <citation type="submission" date="2010-03" db="EMBL/GenBank/DDBJ databases">
        <authorList>
            <person name="Glass J.I."/>
            <person name="Benders G.A."/>
            <person name="Durkin A.S."/>
            <person name="Farmerie W.G."/>
            <person name="Hlavinka K."/>
            <person name="Hostetler J."/>
            <person name="Jackson J."/>
            <person name="May M.A."/>
            <person name="Miller R.H."/>
            <person name="Paralanov V."/>
            <person name="Radune D."/>
            <person name="Szczypinski B."/>
            <person name="Brown D.R."/>
        </authorList>
    </citation>
    <scope>NUCLEOTIDE SEQUENCE [LARGE SCALE GENOMIC DNA]</scope>
    <source>
        <strain evidence="2 3">A21JP2</strain>
    </source>
</reference>
<dbReference type="RefSeq" id="WP_005683766.1">
    <property type="nucleotide sequence ID" value="NZ_ADNC01000027.1"/>
</dbReference>
<protein>
    <submittedName>
        <fullName evidence="2">DJ-1/PfpI family protein</fullName>
    </submittedName>
</protein>
<sequence>MKLLVLVHNRFNDVELTGVVACLERTKKLDDIVYYNPKYTKAIGQFSIIKLNMVNKVDFNEFDILFVPGGPGAQELRKDKESLKIIEKFIQNKKYVISICDAPNVIYENHIIDDSIPYSSYPIPNMVASNLRNDNMVTNHKGKFLSGKCAGAAVDLGIEAVKEIFGKEMGSQAKIWMYAKK</sequence>
<dbReference type="Pfam" id="PF01965">
    <property type="entry name" value="DJ-1_PfpI"/>
    <property type="match status" value="1"/>
</dbReference>
<proteinExistence type="predicted"/>
<dbReference type="STRING" id="747682.MALL_0479"/>
<gene>
    <name evidence="2" type="ORF">MALL_0479</name>
</gene>
<dbReference type="InterPro" id="IPR002818">
    <property type="entry name" value="DJ-1/PfpI"/>
</dbReference>